<evidence type="ECO:0000256" key="1">
    <source>
        <dbReference type="ARBA" id="ARBA00006484"/>
    </source>
</evidence>
<dbReference type="Pfam" id="PF00106">
    <property type="entry name" value="adh_short"/>
    <property type="match status" value="1"/>
</dbReference>
<keyword evidence="4" id="KW-0443">Lipid metabolism</keyword>
<organism evidence="5">
    <name type="scientific">marine sediment metagenome</name>
    <dbReference type="NCBI Taxonomy" id="412755"/>
    <lineage>
        <taxon>unclassified sequences</taxon>
        <taxon>metagenomes</taxon>
        <taxon>ecological metagenomes</taxon>
    </lineage>
</organism>
<keyword evidence="2" id="KW-0560">Oxidoreductase</keyword>
<evidence type="ECO:0008006" key="6">
    <source>
        <dbReference type="Google" id="ProtNLM"/>
    </source>
</evidence>
<comment type="similarity">
    <text evidence="1">Belongs to the short-chain dehydrogenases/reductases (SDR) family.</text>
</comment>
<dbReference type="InterPro" id="IPR036291">
    <property type="entry name" value="NAD(P)-bd_dom_sf"/>
</dbReference>
<dbReference type="Gene3D" id="3.40.50.720">
    <property type="entry name" value="NAD(P)-binding Rossmann-like Domain"/>
    <property type="match status" value="1"/>
</dbReference>
<gene>
    <name evidence="5" type="ORF">LCGC14_3068450</name>
</gene>
<comment type="caution">
    <text evidence="5">The sequence shown here is derived from an EMBL/GenBank/DDBJ whole genome shotgun (WGS) entry which is preliminary data.</text>
</comment>
<evidence type="ECO:0000256" key="2">
    <source>
        <dbReference type="ARBA" id="ARBA00023002"/>
    </source>
</evidence>
<name>A0A0F8WHH1_9ZZZZ</name>
<dbReference type="GO" id="GO:0016491">
    <property type="term" value="F:oxidoreductase activity"/>
    <property type="evidence" value="ECO:0007669"/>
    <property type="project" value="UniProtKB-KW"/>
</dbReference>
<dbReference type="InterPro" id="IPR002347">
    <property type="entry name" value="SDR_fam"/>
</dbReference>
<evidence type="ECO:0000256" key="4">
    <source>
        <dbReference type="ARBA" id="ARBA00023098"/>
    </source>
</evidence>
<keyword evidence="3" id="KW-0520">NAD</keyword>
<dbReference type="GO" id="GO:0006629">
    <property type="term" value="P:lipid metabolic process"/>
    <property type="evidence" value="ECO:0007669"/>
    <property type="project" value="UniProtKB-KW"/>
</dbReference>
<proteinExistence type="inferred from homology"/>
<evidence type="ECO:0000256" key="3">
    <source>
        <dbReference type="ARBA" id="ARBA00023027"/>
    </source>
</evidence>
<dbReference type="AlphaFoldDB" id="A0A0F8WHH1"/>
<sequence length="66" mass="7244">MGKLDEKVAVITGGSSGIGKATVELFIKEGTRVVFGDILDERGIKIADELGDKTYFEIKHENRSFN</sequence>
<accession>A0A0F8WHH1</accession>
<evidence type="ECO:0000313" key="5">
    <source>
        <dbReference type="EMBL" id="KKK56048.1"/>
    </source>
</evidence>
<dbReference type="SUPFAM" id="SSF51735">
    <property type="entry name" value="NAD(P)-binding Rossmann-fold domains"/>
    <property type="match status" value="1"/>
</dbReference>
<dbReference type="PANTHER" id="PTHR43180:SF28">
    <property type="entry name" value="NAD(P)-BINDING ROSSMANN-FOLD SUPERFAMILY PROTEIN"/>
    <property type="match status" value="1"/>
</dbReference>
<dbReference type="EMBL" id="LAZR01065184">
    <property type="protein sequence ID" value="KKK56048.1"/>
    <property type="molecule type" value="Genomic_DNA"/>
</dbReference>
<protein>
    <recommendedName>
        <fullName evidence="6">Short-chain dehydrogenase/reductase SDR</fullName>
    </recommendedName>
</protein>
<dbReference type="PANTHER" id="PTHR43180">
    <property type="entry name" value="3-OXOACYL-(ACYL-CARRIER-PROTEIN) REDUCTASE (AFU_ORTHOLOGUE AFUA_6G11210)"/>
    <property type="match status" value="1"/>
</dbReference>
<reference evidence="5" key="1">
    <citation type="journal article" date="2015" name="Nature">
        <title>Complex archaea that bridge the gap between prokaryotes and eukaryotes.</title>
        <authorList>
            <person name="Spang A."/>
            <person name="Saw J.H."/>
            <person name="Jorgensen S.L."/>
            <person name="Zaremba-Niedzwiedzka K."/>
            <person name="Martijn J."/>
            <person name="Lind A.E."/>
            <person name="van Eijk R."/>
            <person name="Schleper C."/>
            <person name="Guy L."/>
            <person name="Ettema T.J."/>
        </authorList>
    </citation>
    <scope>NUCLEOTIDE SEQUENCE</scope>
</reference>